<dbReference type="GO" id="GO:0032131">
    <property type="term" value="F:alkylated DNA binding"/>
    <property type="evidence" value="ECO:0007669"/>
    <property type="project" value="TreeGrafter"/>
</dbReference>
<dbReference type="Pfam" id="PF00730">
    <property type="entry name" value="HhH-GPD"/>
    <property type="match status" value="1"/>
</dbReference>
<dbReference type="GO" id="GO:0006285">
    <property type="term" value="P:base-excision repair, AP site formation"/>
    <property type="evidence" value="ECO:0007669"/>
    <property type="project" value="TreeGrafter"/>
</dbReference>
<dbReference type="EMBL" id="BMIF01000003">
    <property type="protein sequence ID" value="GGA62452.1"/>
    <property type="molecule type" value="Genomic_DNA"/>
</dbReference>
<dbReference type="GO" id="GO:0032993">
    <property type="term" value="C:protein-DNA complex"/>
    <property type="evidence" value="ECO:0007669"/>
    <property type="project" value="TreeGrafter"/>
</dbReference>
<keyword evidence="4" id="KW-0234">DNA repair</keyword>
<evidence type="ECO:0000256" key="3">
    <source>
        <dbReference type="ARBA" id="ARBA00022763"/>
    </source>
</evidence>
<evidence type="ECO:0000259" key="5">
    <source>
        <dbReference type="SMART" id="SM00478"/>
    </source>
</evidence>
<dbReference type="SUPFAM" id="SSF48150">
    <property type="entry name" value="DNA-glycosylase"/>
    <property type="match status" value="1"/>
</dbReference>
<evidence type="ECO:0000313" key="7">
    <source>
        <dbReference type="Proteomes" id="UP000636264"/>
    </source>
</evidence>
<dbReference type="GO" id="GO:0006307">
    <property type="term" value="P:DNA alkylation repair"/>
    <property type="evidence" value="ECO:0007669"/>
    <property type="project" value="TreeGrafter"/>
</dbReference>
<keyword evidence="3" id="KW-0227">DNA damage</keyword>
<protein>
    <recommendedName>
        <fullName evidence="2">DNA-3-methyladenine glycosylase II</fullName>
        <ecNumber evidence="2">3.2.2.21</ecNumber>
    </recommendedName>
</protein>
<reference evidence="6" key="1">
    <citation type="journal article" date="2014" name="Int. J. Syst. Evol. Microbiol.">
        <title>Complete genome sequence of Corynebacterium casei LMG S-19264T (=DSM 44701T), isolated from a smear-ripened cheese.</title>
        <authorList>
            <consortium name="US DOE Joint Genome Institute (JGI-PGF)"/>
            <person name="Walter F."/>
            <person name="Albersmeier A."/>
            <person name="Kalinowski J."/>
            <person name="Ruckert C."/>
        </authorList>
    </citation>
    <scope>NUCLEOTIDE SEQUENCE</scope>
    <source>
        <strain evidence="6">CGMCC 1.15320</strain>
    </source>
</reference>
<evidence type="ECO:0000256" key="1">
    <source>
        <dbReference type="ARBA" id="ARBA00000086"/>
    </source>
</evidence>
<evidence type="ECO:0000256" key="2">
    <source>
        <dbReference type="ARBA" id="ARBA00012000"/>
    </source>
</evidence>
<dbReference type="GO" id="GO:0043916">
    <property type="term" value="F:DNA-7-methylguanine glycosylase activity"/>
    <property type="evidence" value="ECO:0007669"/>
    <property type="project" value="TreeGrafter"/>
</dbReference>
<feature type="domain" description="HhH-GPD" evidence="5">
    <location>
        <begin position="51"/>
        <end position="201"/>
    </location>
</feature>
<reference evidence="6" key="2">
    <citation type="submission" date="2020-09" db="EMBL/GenBank/DDBJ databases">
        <authorList>
            <person name="Sun Q."/>
            <person name="Zhou Y."/>
        </authorList>
    </citation>
    <scope>NUCLEOTIDE SEQUENCE</scope>
    <source>
        <strain evidence="6">CGMCC 1.15320</strain>
    </source>
</reference>
<gene>
    <name evidence="6" type="ORF">GCM10011385_15270</name>
</gene>
<dbReference type="Gene3D" id="1.10.1670.40">
    <property type="match status" value="1"/>
</dbReference>
<dbReference type="EC" id="3.2.2.21" evidence="2"/>
<dbReference type="InterPro" id="IPR011257">
    <property type="entry name" value="DNA_glycosylase"/>
</dbReference>
<dbReference type="AlphaFoldDB" id="A0A916W2M9"/>
<dbReference type="GO" id="GO:0008725">
    <property type="term" value="F:DNA-3-methyladenine glycosylase activity"/>
    <property type="evidence" value="ECO:0007669"/>
    <property type="project" value="TreeGrafter"/>
</dbReference>
<comment type="caution">
    <text evidence="6">The sequence shown here is derived from an EMBL/GenBank/DDBJ whole genome shotgun (WGS) entry which is preliminary data.</text>
</comment>
<accession>A0A916W2M9</accession>
<keyword evidence="6" id="KW-0326">Glycosidase</keyword>
<keyword evidence="7" id="KW-1185">Reference proteome</keyword>
<comment type="catalytic activity">
    <reaction evidence="1">
        <text>Hydrolysis of alkylated DNA, releasing 3-methyladenine, 3-methylguanine, 7-methylguanine and 7-methyladenine.</text>
        <dbReference type="EC" id="3.2.2.21"/>
    </reaction>
</comment>
<sequence length="216" mass="23212">MERIETEADIARALDALEEADPRLTLVRARAGTVDLRLSEPGFASLASIVIGQQVSRASAQAMLNRLVALVQPLTAERLLASDLSLLIQAGLSRAKQRTLLGLASAIEEDGLDLQALVERPSDAAIATLVDLPGIGPWTAEVFLLTAGHADVFPSRDVALQAAVGQGLALSSRPDARMLAGMAEAWRPWRSVAARLFWAFYREQRGREVIPVTEPA</sequence>
<dbReference type="PANTHER" id="PTHR43003:SF13">
    <property type="entry name" value="DNA-3-METHYLADENINE GLYCOSYLASE 2"/>
    <property type="match status" value="1"/>
</dbReference>
<dbReference type="InterPro" id="IPR003265">
    <property type="entry name" value="HhH-GPD_domain"/>
</dbReference>
<dbReference type="Gene3D" id="1.10.340.30">
    <property type="entry name" value="Hypothetical protein, domain 2"/>
    <property type="match status" value="1"/>
</dbReference>
<proteinExistence type="predicted"/>
<evidence type="ECO:0000313" key="6">
    <source>
        <dbReference type="EMBL" id="GGA62452.1"/>
    </source>
</evidence>
<dbReference type="InterPro" id="IPR051912">
    <property type="entry name" value="Alkylbase_DNA_Glycosylase/TA"/>
</dbReference>
<dbReference type="SMART" id="SM00478">
    <property type="entry name" value="ENDO3c"/>
    <property type="match status" value="1"/>
</dbReference>
<organism evidence="6 7">
    <name type="scientific">Nitratireductor aestuarii</name>
    <dbReference type="NCBI Taxonomy" id="1735103"/>
    <lineage>
        <taxon>Bacteria</taxon>
        <taxon>Pseudomonadati</taxon>
        <taxon>Pseudomonadota</taxon>
        <taxon>Alphaproteobacteria</taxon>
        <taxon>Hyphomicrobiales</taxon>
        <taxon>Phyllobacteriaceae</taxon>
        <taxon>Nitratireductor</taxon>
    </lineage>
</organism>
<dbReference type="CDD" id="cd00056">
    <property type="entry name" value="ENDO3c"/>
    <property type="match status" value="1"/>
</dbReference>
<name>A0A916W2M9_9HYPH</name>
<dbReference type="PANTHER" id="PTHR43003">
    <property type="entry name" value="DNA-3-METHYLADENINE GLYCOSYLASE"/>
    <property type="match status" value="1"/>
</dbReference>
<dbReference type="Proteomes" id="UP000636264">
    <property type="component" value="Unassembled WGS sequence"/>
</dbReference>
<evidence type="ECO:0000256" key="4">
    <source>
        <dbReference type="ARBA" id="ARBA00023204"/>
    </source>
</evidence>
<keyword evidence="6" id="KW-0378">Hydrolase</keyword>
<dbReference type="GO" id="GO:0005737">
    <property type="term" value="C:cytoplasm"/>
    <property type="evidence" value="ECO:0007669"/>
    <property type="project" value="TreeGrafter"/>
</dbReference>
<dbReference type="RefSeq" id="WP_188720359.1">
    <property type="nucleotide sequence ID" value="NZ_BMIF01000003.1"/>
</dbReference>